<keyword evidence="3" id="KW-1185">Reference proteome</keyword>
<name>A0A2T4ZGM3_9HYPH</name>
<evidence type="ECO:0000313" key="2">
    <source>
        <dbReference type="EMBL" id="PTM61077.1"/>
    </source>
</evidence>
<evidence type="ECO:0000256" key="1">
    <source>
        <dbReference type="SAM" id="MobiDB-lite"/>
    </source>
</evidence>
<protein>
    <submittedName>
        <fullName evidence="2">Uncharacterized protein</fullName>
    </submittedName>
</protein>
<gene>
    <name evidence="2" type="ORF">C8P69_102463</name>
</gene>
<organism evidence="2 3">
    <name type="scientific">Phreatobacter oligotrophus</name>
    <dbReference type="NCBI Taxonomy" id="1122261"/>
    <lineage>
        <taxon>Bacteria</taxon>
        <taxon>Pseudomonadati</taxon>
        <taxon>Pseudomonadota</taxon>
        <taxon>Alphaproteobacteria</taxon>
        <taxon>Hyphomicrobiales</taxon>
        <taxon>Phreatobacteraceae</taxon>
        <taxon>Phreatobacter</taxon>
    </lineage>
</organism>
<reference evidence="2 3" key="1">
    <citation type="submission" date="2018-04" db="EMBL/GenBank/DDBJ databases">
        <title>Genomic Encyclopedia of Archaeal and Bacterial Type Strains, Phase II (KMG-II): from individual species to whole genera.</title>
        <authorList>
            <person name="Goeker M."/>
        </authorList>
    </citation>
    <scope>NUCLEOTIDE SEQUENCE [LARGE SCALE GENOMIC DNA]</scope>
    <source>
        <strain evidence="2 3">DSM 25521</strain>
    </source>
</reference>
<comment type="caution">
    <text evidence="2">The sequence shown here is derived from an EMBL/GenBank/DDBJ whole genome shotgun (WGS) entry which is preliminary data.</text>
</comment>
<dbReference type="EMBL" id="PZZL01000002">
    <property type="protein sequence ID" value="PTM61077.1"/>
    <property type="molecule type" value="Genomic_DNA"/>
</dbReference>
<feature type="region of interest" description="Disordered" evidence="1">
    <location>
        <begin position="1"/>
        <end position="51"/>
    </location>
</feature>
<proteinExistence type="predicted"/>
<dbReference type="AlphaFoldDB" id="A0A2T4ZGM3"/>
<accession>A0A2T4ZGM3</accession>
<evidence type="ECO:0000313" key="3">
    <source>
        <dbReference type="Proteomes" id="UP000241808"/>
    </source>
</evidence>
<sequence length="51" mass="5239">MLLSVTPGEEPKATREGGPGAFGSAPFGPWIPFPSLRSAGDDGVLQPEASR</sequence>
<dbReference type="Proteomes" id="UP000241808">
    <property type="component" value="Unassembled WGS sequence"/>
</dbReference>